<evidence type="ECO:0000256" key="1">
    <source>
        <dbReference type="SAM" id="MobiDB-lite"/>
    </source>
</evidence>
<organism evidence="3 4">
    <name type="scientific">Escherichia phage vB_EcoM_Goslar</name>
    <dbReference type="NCBI Taxonomy" id="2502409"/>
    <lineage>
        <taxon>Viruses</taxon>
        <taxon>Duplodnaviria</taxon>
        <taxon>Heunggongvirae</taxon>
        <taxon>Uroviricota</taxon>
        <taxon>Caudoviricetes</taxon>
        <taxon>Chimalliviridae</taxon>
        <taxon>Goslarvirus</taxon>
        <taxon>Goslarvirus goslar</taxon>
    </lineage>
</organism>
<dbReference type="SUPFAM" id="SSF52540">
    <property type="entry name" value="P-loop containing nucleoside triphosphate hydrolases"/>
    <property type="match status" value="1"/>
</dbReference>
<sequence>MDPKQIAIKIITLLFRNAQLNHPDPSTIEHVKSVLDKVEPPKNHLATDVDREVFSNLMNTIHWMLEQPLSEPFDKQQLLQRIRLDCLEQSNLYEILADGLYDIEDDAHISKVCSLYYNELRNLITRRRVFETFKNTYMDISNGRLGDKEFFDAMANLKLSLDSIEMDTENPEEMSCMIDGFIADSEDDIEKVERMFVKAMERNSPEGGFVTGWQGFNKMLGSVGVLRRGTLGLIGAMQHRNKSGVLLKLFTHLALYNKPHFFFPERAKKALLIHLSTENEVEENTLQIYKNMREQETGEYVDIRKIDPREASRYVLKVFNDAGFSVCMRRVDGMSYKQLANLIDHFERMGYEVMALFIDYLKMFSSEGLDRNGPTGAWLQELFNKVRNLCSVKRILGMTVHQLSSDAKMRARDGNDEEFVDQVAGLSYWDGCKGIDREIDLEVIVDIVKEPGKRQSWQVFALGKDRQPDNGSTKPEDKHFAMPFQTIGMLPDDYGKKAVYCRKVGGQPVSEGGKGPWNKFDENAAPSNELQFDLEF</sequence>
<dbReference type="Pfam" id="PF20307">
    <property type="entry name" value="divDNAB"/>
    <property type="match status" value="1"/>
</dbReference>
<evidence type="ECO:0000313" key="4">
    <source>
        <dbReference type="Proteomes" id="UP000294673"/>
    </source>
</evidence>
<accession>A0A482GHI2</accession>
<keyword evidence="4" id="KW-1185">Reference proteome</keyword>
<dbReference type="Proteomes" id="UP000294673">
    <property type="component" value="Segment"/>
</dbReference>
<dbReference type="Gene3D" id="3.40.50.300">
    <property type="entry name" value="P-loop containing nucleotide triphosphate hydrolases"/>
    <property type="match status" value="1"/>
</dbReference>
<feature type="domain" description="Divergent DnaB-like ATPase" evidence="2">
    <location>
        <begin position="150"/>
        <end position="513"/>
    </location>
</feature>
<gene>
    <name evidence="3" type="ORF">Goslar_00043</name>
</gene>
<organismHost>
    <name type="scientific">Escherichia coli</name>
    <dbReference type="NCBI Taxonomy" id="562"/>
</organismHost>
<evidence type="ECO:0000259" key="2">
    <source>
        <dbReference type="Pfam" id="PF20307"/>
    </source>
</evidence>
<proteinExistence type="predicted"/>
<dbReference type="EMBL" id="MK327938">
    <property type="protein sequence ID" value="QBO63836.1"/>
    <property type="molecule type" value="Genomic_DNA"/>
</dbReference>
<reference evidence="3 4" key="1">
    <citation type="submission" date="2018-12" db="EMBL/GenBank/DDBJ databases">
        <title>Still something new to discover - new insights into E. coli phage diversity and taxonomy.</title>
        <authorList>
            <person name="Korf I.H.E."/>
            <person name="Adriaennsens E."/>
            <person name="Dreiseikelmann B."/>
            <person name="Kropinski A."/>
            <person name="Nimtz M."/>
            <person name="Meier-Kolthoff J.P."/>
            <person name="Rohde M."/>
            <person name="van Raaij M."/>
            <person name="Wittmann J."/>
        </authorList>
    </citation>
    <scope>NUCLEOTIDE SEQUENCE [LARGE SCALE GENOMIC DNA]</scope>
</reference>
<protein>
    <recommendedName>
        <fullName evidence="2">Divergent DnaB-like ATPase domain-containing protein</fullName>
    </recommendedName>
</protein>
<name>A0A482GHI2_BPGOS</name>
<feature type="region of interest" description="Disordered" evidence="1">
    <location>
        <begin position="509"/>
        <end position="529"/>
    </location>
</feature>
<dbReference type="InterPro" id="IPR027417">
    <property type="entry name" value="P-loop_NTPase"/>
</dbReference>
<evidence type="ECO:0000313" key="3">
    <source>
        <dbReference type="EMBL" id="QBO63836.1"/>
    </source>
</evidence>
<dbReference type="InterPro" id="IPR046881">
    <property type="entry name" value="divDNAB"/>
</dbReference>